<evidence type="ECO:0000256" key="1">
    <source>
        <dbReference type="ARBA" id="ARBA00023157"/>
    </source>
</evidence>
<feature type="domain" description="Saposin B-type" evidence="3">
    <location>
        <begin position="25"/>
        <end position="104"/>
    </location>
</feature>
<evidence type="ECO:0000313" key="4">
    <source>
        <dbReference type="EMBL" id="CAL5130494.1"/>
    </source>
</evidence>
<dbReference type="InterPro" id="IPR008139">
    <property type="entry name" value="SaposinB_dom"/>
</dbReference>
<dbReference type="EMBL" id="CAXLJL010000068">
    <property type="protein sequence ID" value="CAL5130495.1"/>
    <property type="molecule type" value="Genomic_DNA"/>
</dbReference>
<dbReference type="InterPro" id="IPR011001">
    <property type="entry name" value="Saposin-like"/>
</dbReference>
<keyword evidence="1" id="KW-1015">Disulfide bond</keyword>
<dbReference type="Gene3D" id="1.10.225.10">
    <property type="entry name" value="Saposin-like"/>
    <property type="match status" value="1"/>
</dbReference>
<name>A0AAV2T1D8_CALDB</name>
<keyword evidence="2" id="KW-0732">Signal</keyword>
<accession>A0AAV2T1D8</accession>
<dbReference type="SUPFAM" id="SSF47862">
    <property type="entry name" value="Saposin"/>
    <property type="match status" value="1"/>
</dbReference>
<evidence type="ECO:0000256" key="2">
    <source>
        <dbReference type="SAM" id="SignalP"/>
    </source>
</evidence>
<proteinExistence type="predicted"/>
<dbReference type="EMBL" id="CAXLJL010000068">
    <property type="protein sequence ID" value="CAL5130494.1"/>
    <property type="molecule type" value="Genomic_DNA"/>
</dbReference>
<dbReference type="AlphaFoldDB" id="A0AAV2T1D8"/>
<dbReference type="SMART" id="SM00741">
    <property type="entry name" value="SapB"/>
    <property type="match status" value="1"/>
</dbReference>
<evidence type="ECO:0000259" key="3">
    <source>
        <dbReference type="PROSITE" id="PS50015"/>
    </source>
</evidence>
<sequence>MRLLVLFALIGLSVAAPVYEVPENWDILCSICKGALSGIISLIKGDASKELIDEYVGKLCDKIPIFSGLCKEALDKLVNYVREHLGDGDETTACTAIHACKKETDTLILVNW</sequence>
<organism evidence="5 6">
    <name type="scientific">Calicophoron daubneyi</name>
    <name type="common">Rumen fluke</name>
    <name type="synonym">Paramphistomum daubneyi</name>
    <dbReference type="NCBI Taxonomy" id="300641"/>
    <lineage>
        <taxon>Eukaryota</taxon>
        <taxon>Metazoa</taxon>
        <taxon>Spiralia</taxon>
        <taxon>Lophotrochozoa</taxon>
        <taxon>Platyhelminthes</taxon>
        <taxon>Trematoda</taxon>
        <taxon>Digenea</taxon>
        <taxon>Plagiorchiida</taxon>
        <taxon>Pronocephalata</taxon>
        <taxon>Paramphistomoidea</taxon>
        <taxon>Paramphistomidae</taxon>
        <taxon>Calicophoron</taxon>
    </lineage>
</organism>
<gene>
    <name evidence="4" type="ORF">CDAUBV1_LOCUS2561</name>
    <name evidence="5" type="ORF">CDAUBV1_LOCUS2562</name>
</gene>
<reference evidence="5" key="1">
    <citation type="submission" date="2024-06" db="EMBL/GenBank/DDBJ databases">
        <authorList>
            <person name="Liu X."/>
            <person name="Lenzi L."/>
            <person name="Haldenby T S."/>
            <person name="Uol C."/>
        </authorList>
    </citation>
    <scope>NUCLEOTIDE SEQUENCE</scope>
</reference>
<evidence type="ECO:0000313" key="5">
    <source>
        <dbReference type="EMBL" id="CAL5130495.1"/>
    </source>
</evidence>
<dbReference type="PROSITE" id="PS50015">
    <property type="entry name" value="SAP_B"/>
    <property type="match status" value="1"/>
</dbReference>
<dbReference type="Proteomes" id="UP001497525">
    <property type="component" value="Unassembled WGS sequence"/>
</dbReference>
<feature type="signal peptide" evidence="2">
    <location>
        <begin position="1"/>
        <end position="15"/>
    </location>
</feature>
<protein>
    <recommendedName>
        <fullName evidence="3">Saposin B-type domain-containing protein</fullName>
    </recommendedName>
</protein>
<feature type="chain" id="PRO_5043291207" description="Saposin B-type domain-containing protein" evidence="2">
    <location>
        <begin position="16"/>
        <end position="112"/>
    </location>
</feature>
<comment type="caution">
    <text evidence="5">The sequence shown here is derived from an EMBL/GenBank/DDBJ whole genome shotgun (WGS) entry which is preliminary data.</text>
</comment>
<evidence type="ECO:0000313" key="6">
    <source>
        <dbReference type="Proteomes" id="UP001497525"/>
    </source>
</evidence>